<gene>
    <name evidence="3" type="ORF">ACFQ22_05715</name>
</gene>
<feature type="signal peptide" evidence="2">
    <location>
        <begin position="1"/>
        <end position="28"/>
    </location>
</feature>
<dbReference type="Proteomes" id="UP001597156">
    <property type="component" value="Unassembled WGS sequence"/>
</dbReference>
<evidence type="ECO:0000313" key="3">
    <source>
        <dbReference type="EMBL" id="MFD1124863.1"/>
    </source>
</evidence>
<feature type="chain" id="PRO_5045536423" description="S-layer protein" evidence="2">
    <location>
        <begin position="29"/>
        <end position="505"/>
    </location>
</feature>
<name>A0ABW3PF77_9LACO</name>
<keyword evidence="2" id="KW-0732">Signal</keyword>
<reference evidence="4" key="1">
    <citation type="journal article" date="2019" name="Int. J. Syst. Evol. Microbiol.">
        <title>The Global Catalogue of Microorganisms (GCM) 10K type strain sequencing project: providing services to taxonomists for standard genome sequencing and annotation.</title>
        <authorList>
            <consortium name="The Broad Institute Genomics Platform"/>
            <consortium name="The Broad Institute Genome Sequencing Center for Infectious Disease"/>
            <person name="Wu L."/>
            <person name="Ma J."/>
        </authorList>
    </citation>
    <scope>NUCLEOTIDE SEQUENCE [LARGE SCALE GENOMIC DNA]</scope>
    <source>
        <strain evidence="4">CCUG 71848</strain>
    </source>
</reference>
<organism evidence="3 4">
    <name type="scientific">Lentilactobacillus raoultii</name>
    <dbReference type="NCBI Taxonomy" id="1987503"/>
    <lineage>
        <taxon>Bacteria</taxon>
        <taxon>Bacillati</taxon>
        <taxon>Bacillota</taxon>
        <taxon>Bacilli</taxon>
        <taxon>Lactobacillales</taxon>
        <taxon>Lactobacillaceae</taxon>
        <taxon>Lentilactobacillus</taxon>
    </lineage>
</organism>
<keyword evidence="4" id="KW-1185">Reference proteome</keyword>
<evidence type="ECO:0000256" key="2">
    <source>
        <dbReference type="SAM" id="SignalP"/>
    </source>
</evidence>
<proteinExistence type="predicted"/>
<comment type="caution">
    <text evidence="3">The sequence shown here is derived from an EMBL/GenBank/DDBJ whole genome shotgun (WGS) entry which is preliminary data.</text>
</comment>
<accession>A0ABW3PF77</accession>
<evidence type="ECO:0000313" key="4">
    <source>
        <dbReference type="Proteomes" id="UP001597156"/>
    </source>
</evidence>
<dbReference type="EMBL" id="JBHTLH010000015">
    <property type="protein sequence ID" value="MFD1124863.1"/>
    <property type="molecule type" value="Genomic_DNA"/>
</dbReference>
<sequence length="505" mass="54318">MLNKQMIGSVVIGALFGCALLGSQTVSAKSTAKVVYNHVLKGSGNRRNVNLTGRNGIYSKPGILKGARTIVSKSNAKRLRAANSDPDNFRAYRIIKTNRGSYYYKVVSFDQKVRGWVYGGRSRTGFYGGVTPFNTVQKTVTPSLKTDGKTTYQLPTSELSSSSNTFFFQEPQFTQYKVGRKKTADSKVITSTAAYKNIPFSLVGAVQATRSGKVWYQIASTNADIHHAWIPAAKLSAADVVKTSSANETANSNSNNNSNQTTTSNGSTGTTSIVPAGPTVGEASLAGRNAYLNGQSLNSNYSHDASIQVAYEQGYHEIQAAVMTAKQAASTDFKQGTNLNQSYSSDLAVQKAYTDMYNACSSARQQGIQDCTDGKLSNASNYSVDKMIQAAYQDGYDSIAAKNDIYQLGISFTVDGKDVSGQFWTALTKQQQDALVATAQKDRFPQTKTEITSDDVKKVLEDAGILSITFNGKKITFKDADPVAITPSTAVTNVAVTAHYVTASK</sequence>
<evidence type="ECO:0000256" key="1">
    <source>
        <dbReference type="SAM" id="MobiDB-lite"/>
    </source>
</evidence>
<protein>
    <recommendedName>
        <fullName evidence="5">S-layer protein</fullName>
    </recommendedName>
</protein>
<feature type="region of interest" description="Disordered" evidence="1">
    <location>
        <begin position="246"/>
        <end position="276"/>
    </location>
</feature>
<dbReference type="RefSeq" id="WP_121977634.1">
    <property type="nucleotide sequence ID" value="NZ_JBHTLH010000015.1"/>
</dbReference>
<feature type="compositionally biased region" description="Low complexity" evidence="1">
    <location>
        <begin position="246"/>
        <end position="272"/>
    </location>
</feature>
<dbReference type="PROSITE" id="PS51257">
    <property type="entry name" value="PROKAR_LIPOPROTEIN"/>
    <property type="match status" value="1"/>
</dbReference>
<evidence type="ECO:0008006" key="5">
    <source>
        <dbReference type="Google" id="ProtNLM"/>
    </source>
</evidence>